<gene>
    <name evidence="2" type="ORF">NOR51B_957</name>
</gene>
<protein>
    <recommendedName>
        <fullName evidence="4">HupE / UreJ protein</fullName>
    </recommendedName>
</protein>
<dbReference type="EMBL" id="DS999411">
    <property type="protein sequence ID" value="EED35016.1"/>
    <property type="molecule type" value="Genomic_DNA"/>
</dbReference>
<feature type="transmembrane region" description="Helical" evidence="1">
    <location>
        <begin position="277"/>
        <end position="297"/>
    </location>
</feature>
<keyword evidence="1" id="KW-0812">Transmembrane</keyword>
<feature type="transmembrane region" description="Helical" evidence="1">
    <location>
        <begin position="177"/>
        <end position="200"/>
    </location>
</feature>
<dbReference type="Proteomes" id="UP000004699">
    <property type="component" value="Unassembled WGS sequence"/>
</dbReference>
<keyword evidence="1" id="KW-1133">Transmembrane helix</keyword>
<feature type="transmembrane region" description="Helical" evidence="1">
    <location>
        <begin position="206"/>
        <end position="224"/>
    </location>
</feature>
<accession>B8KXP2</accession>
<organism evidence="2 3">
    <name type="scientific">Luminiphilus syltensis NOR5-1B</name>
    <dbReference type="NCBI Taxonomy" id="565045"/>
    <lineage>
        <taxon>Bacteria</taxon>
        <taxon>Pseudomonadati</taxon>
        <taxon>Pseudomonadota</taxon>
        <taxon>Gammaproteobacteria</taxon>
        <taxon>Cellvibrionales</taxon>
        <taxon>Halieaceae</taxon>
        <taxon>Luminiphilus</taxon>
    </lineage>
</organism>
<dbReference type="STRING" id="565045.NOR51B_957"/>
<name>B8KXP2_9GAMM</name>
<dbReference type="HOGENOM" id="CLU_043645_0_0_6"/>
<keyword evidence="1" id="KW-0472">Membrane</keyword>
<feature type="transmembrane region" description="Helical" evidence="1">
    <location>
        <begin position="146"/>
        <end position="170"/>
    </location>
</feature>
<keyword evidence="3" id="KW-1185">Reference proteome</keyword>
<evidence type="ECO:0000313" key="3">
    <source>
        <dbReference type="Proteomes" id="UP000004699"/>
    </source>
</evidence>
<dbReference type="InterPro" id="IPR032809">
    <property type="entry name" value="Put_HupE_UreJ"/>
</dbReference>
<feature type="transmembrane region" description="Helical" evidence="1">
    <location>
        <begin position="236"/>
        <end position="257"/>
    </location>
</feature>
<feature type="transmembrane region" description="Helical" evidence="1">
    <location>
        <begin position="309"/>
        <end position="327"/>
    </location>
</feature>
<sequence length="335" mass="35912">MAFIRVFLILYFMLMASVAVGHDARPIYVDIREVQQHQFAVQWKAPSSMPASGLPTLSLPSLCTQSGASVSGRIGGAYTVSASYVCTAGLAGQQLSLKYPGNNPGVNTLFRISLLNGEVRNQILQPGEETLVVAEVESLTRVSAQYAWLGIEHIFLGLDHLLFVLCLVFIARSPRRILVTITGFTVAHSLTLALSTLGFIQLPIPAVEAVIALSILFLAHEIAVADRSSWTWRYPVLVSSSFGLLHGFGFAAVLGDIGLPQTELPAALLFFNIGVELGQIAFITLLILGIGSVTLLLGRAHGALLNGRYTGLAGTYVIGTVASFWLLQRVSAFST</sequence>
<dbReference type="AlphaFoldDB" id="B8KXP2"/>
<proteinExistence type="predicted"/>
<reference evidence="3" key="1">
    <citation type="journal article" date="2013" name="BMC Microbiol.">
        <title>Taxonomy and evolution of bacteriochlorophyll a-containing members of the OM60/NOR5 clade of marine gammaproteobacteria: description of Luminiphilus syltensis gen. nov., sp. nov., reclassification of Haliea rubra as Pseudohaliea rubra gen. nov., comb. nov., and emendation of Chromatocurvus halotolerans.</title>
        <authorList>
            <person name="Spring S."/>
            <person name="Riedel T."/>
            <person name="Sproer C."/>
            <person name="Yan S."/>
            <person name="Harder J."/>
            <person name="Fuchs B.M."/>
        </authorList>
    </citation>
    <scope>NUCLEOTIDE SEQUENCE [LARGE SCALE GENOMIC DNA]</scope>
    <source>
        <strain evidence="3">NOR51-B</strain>
    </source>
</reference>
<dbReference type="OrthoDB" id="9808870at2"/>
<evidence type="ECO:0000313" key="2">
    <source>
        <dbReference type="EMBL" id="EED35016.1"/>
    </source>
</evidence>
<dbReference type="Pfam" id="PF13795">
    <property type="entry name" value="HupE_UreJ_2"/>
    <property type="match status" value="1"/>
</dbReference>
<dbReference type="eggNOG" id="COG2370">
    <property type="taxonomic scope" value="Bacteria"/>
</dbReference>
<dbReference type="RefSeq" id="WP_009019763.1">
    <property type="nucleotide sequence ID" value="NZ_DS999411.1"/>
</dbReference>
<evidence type="ECO:0008006" key="4">
    <source>
        <dbReference type="Google" id="ProtNLM"/>
    </source>
</evidence>
<evidence type="ECO:0000256" key="1">
    <source>
        <dbReference type="SAM" id="Phobius"/>
    </source>
</evidence>